<dbReference type="EMBL" id="KZ821235">
    <property type="protein sequence ID" value="PYH44756.1"/>
    <property type="molecule type" value="Genomic_DNA"/>
</dbReference>
<dbReference type="STRING" id="1450539.A0A318ZBJ9"/>
<dbReference type="OrthoDB" id="5238236at2759"/>
<dbReference type="PANTHER" id="PTHR38795">
    <property type="entry name" value="DUF6604 DOMAIN-CONTAINING PROTEIN"/>
    <property type="match status" value="1"/>
</dbReference>
<dbReference type="AlphaFoldDB" id="A0A318ZBJ9"/>
<evidence type="ECO:0000313" key="4">
    <source>
        <dbReference type="Proteomes" id="UP000248349"/>
    </source>
</evidence>
<name>A0A318ZBJ9_9EURO</name>
<evidence type="ECO:0000259" key="2">
    <source>
        <dbReference type="Pfam" id="PF20253"/>
    </source>
</evidence>
<accession>A0A318ZBJ9</accession>
<protein>
    <recommendedName>
        <fullName evidence="2">DUF6604 domain-containing protein</fullName>
    </recommendedName>
</protein>
<gene>
    <name evidence="3" type="ORF">BP01DRAFT_374453</name>
</gene>
<dbReference type="RefSeq" id="XP_025430738.1">
    <property type="nucleotide sequence ID" value="XM_025576829.1"/>
</dbReference>
<proteinExistence type="predicted"/>
<dbReference type="PANTHER" id="PTHR38795:SF1">
    <property type="entry name" value="DUF6604 DOMAIN-CONTAINING PROTEIN"/>
    <property type="match status" value="1"/>
</dbReference>
<dbReference type="InterPro" id="IPR046539">
    <property type="entry name" value="DUF6604"/>
</dbReference>
<feature type="region of interest" description="Disordered" evidence="1">
    <location>
        <begin position="34"/>
        <end position="64"/>
    </location>
</feature>
<feature type="domain" description="DUF6604" evidence="2">
    <location>
        <begin position="12"/>
        <end position="256"/>
    </location>
</feature>
<evidence type="ECO:0000256" key="1">
    <source>
        <dbReference type="SAM" id="MobiDB-lite"/>
    </source>
</evidence>
<keyword evidence="4" id="KW-1185">Reference proteome</keyword>
<feature type="compositionally biased region" description="Basic and acidic residues" evidence="1">
    <location>
        <begin position="46"/>
        <end position="57"/>
    </location>
</feature>
<dbReference type="Proteomes" id="UP000248349">
    <property type="component" value="Unassembled WGS sequence"/>
</dbReference>
<organism evidence="3 4">
    <name type="scientific">Aspergillus saccharolyticus JOP 1030-1</name>
    <dbReference type="NCBI Taxonomy" id="1450539"/>
    <lineage>
        <taxon>Eukaryota</taxon>
        <taxon>Fungi</taxon>
        <taxon>Dikarya</taxon>
        <taxon>Ascomycota</taxon>
        <taxon>Pezizomycotina</taxon>
        <taxon>Eurotiomycetes</taxon>
        <taxon>Eurotiomycetidae</taxon>
        <taxon>Eurotiales</taxon>
        <taxon>Aspergillaceae</taxon>
        <taxon>Aspergillus</taxon>
        <taxon>Aspergillus subgen. Circumdati</taxon>
    </lineage>
</organism>
<dbReference type="Pfam" id="PF20253">
    <property type="entry name" value="DUF6604"/>
    <property type="match status" value="1"/>
</dbReference>
<reference evidence="3 4" key="1">
    <citation type="submission" date="2016-12" db="EMBL/GenBank/DDBJ databases">
        <title>The genomes of Aspergillus section Nigri reveals drivers in fungal speciation.</title>
        <authorList>
            <consortium name="DOE Joint Genome Institute"/>
            <person name="Vesth T.C."/>
            <person name="Nybo J."/>
            <person name="Theobald S."/>
            <person name="Brandl J."/>
            <person name="Frisvad J.C."/>
            <person name="Nielsen K.F."/>
            <person name="Lyhne E.K."/>
            <person name="Kogle M.E."/>
            <person name="Kuo A."/>
            <person name="Riley R."/>
            <person name="Clum A."/>
            <person name="Nolan M."/>
            <person name="Lipzen A."/>
            <person name="Salamov A."/>
            <person name="Henrissat B."/>
            <person name="Wiebenga A."/>
            <person name="De Vries R.P."/>
            <person name="Grigoriev I.V."/>
            <person name="Mortensen U.H."/>
            <person name="Andersen M.R."/>
            <person name="Baker S.E."/>
        </authorList>
    </citation>
    <scope>NUCLEOTIDE SEQUENCE [LARGE SCALE GENOMIC DNA]</scope>
    <source>
        <strain evidence="3 4">JOP 1030-1</strain>
    </source>
</reference>
<feature type="region of interest" description="Disordered" evidence="1">
    <location>
        <begin position="141"/>
        <end position="161"/>
    </location>
</feature>
<evidence type="ECO:0000313" key="3">
    <source>
        <dbReference type="EMBL" id="PYH44756.1"/>
    </source>
</evidence>
<dbReference type="GeneID" id="37078058"/>
<sequence>MLPKFLQSSYARYKADTNTSVTWLLETANRCGYHPPTLSATPPTTKSKEKFNSKSDDSDLEPLQSTATTKDLQKFAEIVAGSALPVPKSILTLAKRAIKLRKEVTSWFLGKGDSANNESHAHFITALEEICDILEWKTHWPSKPDAKQPPPTSPSQTDDIKTDWNTNKFAVLTVEEPQETAQTQLKSEELKKIVQVTVNEEDDEKAADADLDLHDMRNFISFTLSEYRDKKVDLMSAEIVTDSALQLARDLVEEVEADWRTSLSGQGDDVQNLVFNLSVLSRGGSAVPSLDIGLPYNKNMADIADWCYVPTKVLLESFANVLQAEHVPVFKKGHFGTYDSKADRGRMSPGQKFEEDKLIMFSLLPEFCMVHTFDLHMPAQDTITGGLTEFTKTKKVTLWLCYAVQVFLDVHHMMRYSVLGAFEDLRMSGLRIQKTIDDYLQLSKTHHPPGFWPKEGHKTIQNISSDVQSWIIQDFHHAILCGLFLFNLNWYDVQLLAFLHNLVINCPPHKDLRWPDMDAFIKIHGESHIFVGSRPKNASTSSAPHFARNSGENYPFHKPDGKNARLLKPTTTVAELFFAQYVQLVLDKLSQFESDGTDLQRCNPKLILTRQWSSTHRIGTLQLLAFLRIKLYEEEPVILYNYFGMHRRSIELLRLIRHKEHQKFSCIPYIVVLIHHVARGSAQILREMGLCPPGAKTWSRIVVSAGDVMREYLKKNGEVACKELRTSESPGPKYYGFGLEDMLGPKGMASLMTGIPVAD</sequence>